<evidence type="ECO:0000313" key="3">
    <source>
        <dbReference type="EMBL" id="WEK13539.1"/>
    </source>
</evidence>
<proteinExistence type="predicted"/>
<dbReference type="AlphaFoldDB" id="A0AAJ5W0B1"/>
<dbReference type="Gene3D" id="3.40.1000.10">
    <property type="entry name" value="Mog1/PsbP, alpha/beta/alpha sandwich"/>
    <property type="match status" value="1"/>
</dbReference>
<accession>A0AAJ5W0B1</accession>
<evidence type="ECO:0000256" key="2">
    <source>
        <dbReference type="SAM" id="SignalP"/>
    </source>
</evidence>
<sequence>MSRLSPLALPFAAVTIAASLALAGCTSPGTNGPAEPTPISSAPAVEPADGDTISGTGYSFAVPEGWGDPGPIEGFDADSLAADLDDADGFADNVNVILSPAGKVELDQVESAGPGELEGGGATDVSVEPRVTVAGEEAAHISANLASGDTSYLIEQFYVNSDDQTFIVTFSFSPDVADVDRQAVTDAVLASWAWS</sequence>
<keyword evidence="2" id="KW-0732">Signal</keyword>
<name>A0AAJ5W0B1_9MICO</name>
<dbReference type="EMBL" id="CP119321">
    <property type="protein sequence ID" value="WEK13539.1"/>
    <property type="molecule type" value="Genomic_DNA"/>
</dbReference>
<dbReference type="Proteomes" id="UP001213972">
    <property type="component" value="Chromosome"/>
</dbReference>
<organism evidence="3 4">
    <name type="scientific">Candidatus Microbacterium phytovorans</name>
    <dbReference type="NCBI Taxonomy" id="3121374"/>
    <lineage>
        <taxon>Bacteria</taxon>
        <taxon>Bacillati</taxon>
        <taxon>Actinomycetota</taxon>
        <taxon>Actinomycetes</taxon>
        <taxon>Micrococcales</taxon>
        <taxon>Microbacteriaceae</taxon>
        <taxon>Microbacterium</taxon>
    </lineage>
</organism>
<evidence type="ECO:0008006" key="5">
    <source>
        <dbReference type="Google" id="ProtNLM"/>
    </source>
</evidence>
<feature type="chain" id="PRO_5042519566" description="Lipoprotein" evidence="2">
    <location>
        <begin position="24"/>
        <end position="195"/>
    </location>
</feature>
<feature type="signal peptide" evidence="2">
    <location>
        <begin position="1"/>
        <end position="23"/>
    </location>
</feature>
<gene>
    <name evidence="3" type="ORF">P0Y48_13940</name>
</gene>
<evidence type="ECO:0000313" key="4">
    <source>
        <dbReference type="Proteomes" id="UP001213972"/>
    </source>
</evidence>
<feature type="region of interest" description="Disordered" evidence="1">
    <location>
        <begin position="29"/>
        <end position="58"/>
    </location>
</feature>
<reference evidence="3" key="1">
    <citation type="submission" date="2023-03" db="EMBL/GenBank/DDBJ databases">
        <title>Andean soil-derived lignocellulolytic bacterial consortium as a source of novel taxa and putative plastic-active enzymes.</title>
        <authorList>
            <person name="Diaz-Garcia L."/>
            <person name="Chuvochina M."/>
            <person name="Feuerriegel G."/>
            <person name="Bunk B."/>
            <person name="Sproer C."/>
            <person name="Streit W.R."/>
            <person name="Rodriguez L.M."/>
            <person name="Overmann J."/>
            <person name="Jimenez D.J."/>
        </authorList>
    </citation>
    <scope>NUCLEOTIDE SEQUENCE</scope>
    <source>
        <strain evidence="3">MAG 4610</strain>
    </source>
</reference>
<protein>
    <recommendedName>
        <fullName evidence="5">Lipoprotein</fullName>
    </recommendedName>
</protein>
<evidence type="ECO:0000256" key="1">
    <source>
        <dbReference type="SAM" id="MobiDB-lite"/>
    </source>
</evidence>
<dbReference type="PROSITE" id="PS51257">
    <property type="entry name" value="PROKAR_LIPOPROTEIN"/>
    <property type="match status" value="1"/>
</dbReference>